<protein>
    <submittedName>
        <fullName evidence="1">Uncharacterized protein</fullName>
    </submittedName>
</protein>
<reference evidence="1" key="2">
    <citation type="submission" date="2025-08" db="UniProtKB">
        <authorList>
            <consortium name="Ensembl"/>
        </authorList>
    </citation>
    <scope>IDENTIFICATION</scope>
</reference>
<accession>A0AC11EPW8</accession>
<reference evidence="1" key="3">
    <citation type="submission" date="2025-09" db="UniProtKB">
        <authorList>
            <consortium name="Ensembl"/>
        </authorList>
    </citation>
    <scope>IDENTIFICATION</scope>
</reference>
<name>A0AC11EPW8_SHEEP</name>
<sequence length="87" mass="9798">MNLLMTVAWESDSWIALRNCSLKASLVAQMVKNLPAMWKTQIRSLGRGDPVEKRMATHSSILAWRIPWTEEPGGHSPQGRKELAPTE</sequence>
<reference evidence="1" key="1">
    <citation type="submission" date="2020-11" db="EMBL/GenBank/DDBJ databases">
        <authorList>
            <person name="Davenport K.M."/>
            <person name="Bickhart D.M."/>
            <person name="Smith T.P.L."/>
            <person name="Murdoch B.M."/>
            <person name="Rosen B.D."/>
        </authorList>
    </citation>
    <scope>NUCLEOTIDE SEQUENCE [LARGE SCALE GENOMIC DNA]</scope>
    <source>
        <strain evidence="1">OAR_USU_Benz2616</strain>
    </source>
</reference>
<organism evidence="1">
    <name type="scientific">Ovis aries</name>
    <name type="common">Sheep</name>
    <dbReference type="NCBI Taxonomy" id="9940"/>
    <lineage>
        <taxon>Eukaryota</taxon>
        <taxon>Metazoa</taxon>
        <taxon>Chordata</taxon>
        <taxon>Craniata</taxon>
        <taxon>Vertebrata</taxon>
        <taxon>Euteleostomi</taxon>
        <taxon>Mammalia</taxon>
        <taxon>Eutheria</taxon>
        <taxon>Laurasiatheria</taxon>
        <taxon>Artiodactyla</taxon>
        <taxon>Ruminantia</taxon>
        <taxon>Pecora</taxon>
        <taxon>Bovidae</taxon>
        <taxon>Caprinae</taxon>
        <taxon>Ovis</taxon>
    </lineage>
</organism>
<proteinExistence type="predicted"/>
<evidence type="ECO:0000313" key="1">
    <source>
        <dbReference type="Ensembl" id="ENSOARP00020061567.1"/>
    </source>
</evidence>
<dbReference type="Ensembl" id="ENSOART00020055719.1">
    <property type="protein sequence ID" value="ENSOARP00020061567.1"/>
    <property type="gene ID" value="ENSOARG00020038929.1"/>
</dbReference>